<comment type="similarity">
    <text evidence="1">Belongs to the sulfatase family.</text>
</comment>
<dbReference type="PANTHER" id="PTHR43751">
    <property type="entry name" value="SULFATASE"/>
    <property type="match status" value="1"/>
</dbReference>
<dbReference type="InterPro" id="IPR024607">
    <property type="entry name" value="Sulfatase_CS"/>
</dbReference>
<evidence type="ECO:0000259" key="4">
    <source>
        <dbReference type="Pfam" id="PF00884"/>
    </source>
</evidence>
<dbReference type="SUPFAM" id="SSF53649">
    <property type="entry name" value="Alkaline phosphatase-like"/>
    <property type="match status" value="1"/>
</dbReference>
<dbReference type="PANTHER" id="PTHR43751:SF3">
    <property type="entry name" value="SULFATASE N-TERMINAL DOMAIN-CONTAINING PROTEIN"/>
    <property type="match status" value="1"/>
</dbReference>
<gene>
    <name evidence="5" type="ORF">ACFQ07_19605</name>
</gene>
<dbReference type="InterPro" id="IPR017850">
    <property type="entry name" value="Alkaline_phosphatase_core_sf"/>
</dbReference>
<name>A0ABW3CIV6_9ACTN</name>
<dbReference type="EMBL" id="JBHTIR010002947">
    <property type="protein sequence ID" value="MFD0854451.1"/>
    <property type="molecule type" value="Genomic_DNA"/>
</dbReference>
<dbReference type="InterPro" id="IPR000917">
    <property type="entry name" value="Sulfatase_N"/>
</dbReference>
<dbReference type="PROSITE" id="PS00523">
    <property type="entry name" value="SULFATASE_1"/>
    <property type="match status" value="1"/>
</dbReference>
<organism evidence="5 6">
    <name type="scientific">Actinomadura adrarensis</name>
    <dbReference type="NCBI Taxonomy" id="1819600"/>
    <lineage>
        <taxon>Bacteria</taxon>
        <taxon>Bacillati</taxon>
        <taxon>Actinomycetota</taxon>
        <taxon>Actinomycetes</taxon>
        <taxon>Streptosporangiales</taxon>
        <taxon>Thermomonosporaceae</taxon>
        <taxon>Actinomadura</taxon>
    </lineage>
</organism>
<feature type="non-terminal residue" evidence="5">
    <location>
        <position position="290"/>
    </location>
</feature>
<dbReference type="Pfam" id="PF00884">
    <property type="entry name" value="Sulfatase"/>
    <property type="match status" value="1"/>
</dbReference>
<reference evidence="6" key="1">
    <citation type="journal article" date="2019" name="Int. J. Syst. Evol. Microbiol.">
        <title>The Global Catalogue of Microorganisms (GCM) 10K type strain sequencing project: providing services to taxonomists for standard genome sequencing and annotation.</title>
        <authorList>
            <consortium name="The Broad Institute Genomics Platform"/>
            <consortium name="The Broad Institute Genome Sequencing Center for Infectious Disease"/>
            <person name="Wu L."/>
            <person name="Ma J."/>
        </authorList>
    </citation>
    <scope>NUCLEOTIDE SEQUENCE [LARGE SCALE GENOMIC DNA]</scope>
    <source>
        <strain evidence="6">JCM 31696</strain>
    </source>
</reference>
<dbReference type="Proteomes" id="UP001597083">
    <property type="component" value="Unassembled WGS sequence"/>
</dbReference>
<evidence type="ECO:0000256" key="3">
    <source>
        <dbReference type="SAM" id="MobiDB-lite"/>
    </source>
</evidence>
<dbReference type="InterPro" id="IPR052701">
    <property type="entry name" value="GAG_Ulvan_Degrading_Sulfatases"/>
</dbReference>
<protein>
    <submittedName>
        <fullName evidence="5">Sulfatase-like hydrolase/transferase</fullName>
    </submittedName>
</protein>
<evidence type="ECO:0000313" key="6">
    <source>
        <dbReference type="Proteomes" id="UP001597083"/>
    </source>
</evidence>
<feature type="region of interest" description="Disordered" evidence="3">
    <location>
        <begin position="268"/>
        <end position="290"/>
    </location>
</feature>
<feature type="non-terminal residue" evidence="5">
    <location>
        <position position="1"/>
    </location>
</feature>
<evidence type="ECO:0000313" key="5">
    <source>
        <dbReference type="EMBL" id="MFD0854451.1"/>
    </source>
</evidence>
<sequence length="290" mass="31606">EPAAEAEAEAKSTANPAGERPNFVVILADDLGYGELGSYGQRLIKTPHLDRLAKEGLRFTDAYSTAPVCAPSRCSLLTGLHAGHSRVRDNPNGDISTTSLRDGDTTFAELLRARGYRTACIGKWGFGPEKGGQPSHPNSRGFEEFFGYITHGHAHQYYPAYLWHNADKVPLPENAGGRKVVYAPDLFQERALTFIAEHKDEPFLLFLSTNLPHAPNAVPEIGGYAAQPWSEPNRKHAAQITRLDEYVGAIMAALREHDVDGSTIVLVTSDNGPHEEGRVNPDLFRAGGPL</sequence>
<evidence type="ECO:0000256" key="2">
    <source>
        <dbReference type="ARBA" id="ARBA00022801"/>
    </source>
</evidence>
<feature type="domain" description="Sulfatase N-terminal" evidence="4">
    <location>
        <begin position="21"/>
        <end position="276"/>
    </location>
</feature>
<evidence type="ECO:0000256" key="1">
    <source>
        <dbReference type="ARBA" id="ARBA00008779"/>
    </source>
</evidence>
<dbReference type="Gene3D" id="3.40.720.10">
    <property type="entry name" value="Alkaline Phosphatase, subunit A"/>
    <property type="match status" value="1"/>
</dbReference>
<keyword evidence="2" id="KW-0378">Hydrolase</keyword>
<accession>A0ABW3CIV6</accession>
<proteinExistence type="inferred from homology"/>
<keyword evidence="6" id="KW-1185">Reference proteome</keyword>
<comment type="caution">
    <text evidence="5">The sequence shown here is derived from an EMBL/GenBank/DDBJ whole genome shotgun (WGS) entry which is preliminary data.</text>
</comment>